<name>A0ABV1UN63_9ACTN</name>
<dbReference type="Proteomes" id="UP001445472">
    <property type="component" value="Unassembled WGS sequence"/>
</dbReference>
<evidence type="ECO:0000256" key="1">
    <source>
        <dbReference type="SAM" id="MobiDB-lite"/>
    </source>
</evidence>
<accession>A0ABV1UN63</accession>
<keyword evidence="3" id="KW-1185">Reference proteome</keyword>
<dbReference type="EMBL" id="JBEPBX010000001">
    <property type="protein sequence ID" value="MER6612248.1"/>
    <property type="molecule type" value="Genomic_DNA"/>
</dbReference>
<evidence type="ECO:0008006" key="4">
    <source>
        <dbReference type="Google" id="ProtNLM"/>
    </source>
</evidence>
<sequence>MITVIAALGGLLLGIRAEQRADKEEQRAIDASRKAPAEQVDFYRTPSTVVVVNGNPHPVRMRLFLPEKHLWWELYSVAPCKQIAIPNGSLLGSMRDRFPSVQLTDGDLSSLWLEFMDPKGRSWVRGSGGALAPSTPEPTPSGLRMVDLGEPWNKAPQDSPMCGIS</sequence>
<feature type="region of interest" description="Disordered" evidence="1">
    <location>
        <begin position="126"/>
        <end position="165"/>
    </location>
</feature>
<gene>
    <name evidence="2" type="ORF">ABT276_02350</name>
</gene>
<evidence type="ECO:0000313" key="3">
    <source>
        <dbReference type="Proteomes" id="UP001445472"/>
    </source>
</evidence>
<evidence type="ECO:0000313" key="2">
    <source>
        <dbReference type="EMBL" id="MER6612248.1"/>
    </source>
</evidence>
<comment type="caution">
    <text evidence="2">The sequence shown here is derived from an EMBL/GenBank/DDBJ whole genome shotgun (WGS) entry which is preliminary data.</text>
</comment>
<organism evidence="2 3">
    <name type="scientific">Streptomyces xantholiticus</name>
    <dbReference type="NCBI Taxonomy" id="68285"/>
    <lineage>
        <taxon>Bacteria</taxon>
        <taxon>Bacillati</taxon>
        <taxon>Actinomycetota</taxon>
        <taxon>Actinomycetes</taxon>
        <taxon>Kitasatosporales</taxon>
        <taxon>Streptomycetaceae</taxon>
        <taxon>Streptomyces</taxon>
    </lineage>
</organism>
<proteinExistence type="predicted"/>
<reference evidence="2 3" key="1">
    <citation type="submission" date="2024-06" db="EMBL/GenBank/DDBJ databases">
        <title>The Natural Products Discovery Center: Release of the First 8490 Sequenced Strains for Exploring Actinobacteria Biosynthetic Diversity.</title>
        <authorList>
            <person name="Kalkreuter E."/>
            <person name="Kautsar S.A."/>
            <person name="Yang D."/>
            <person name="Bader C.D."/>
            <person name="Teijaro C.N."/>
            <person name="Fluegel L."/>
            <person name="Davis C.M."/>
            <person name="Simpson J.R."/>
            <person name="Lauterbach L."/>
            <person name="Steele A.D."/>
            <person name="Gui C."/>
            <person name="Meng S."/>
            <person name="Li G."/>
            <person name="Viehrig K."/>
            <person name="Ye F."/>
            <person name="Su P."/>
            <person name="Kiefer A.F."/>
            <person name="Nichols A."/>
            <person name="Cepeda A.J."/>
            <person name="Yan W."/>
            <person name="Fan B."/>
            <person name="Jiang Y."/>
            <person name="Adhikari A."/>
            <person name="Zheng C.-J."/>
            <person name="Schuster L."/>
            <person name="Cowan T.M."/>
            <person name="Smanski M.J."/>
            <person name="Chevrette M.G."/>
            <person name="De Carvalho L.P.S."/>
            <person name="Shen B."/>
        </authorList>
    </citation>
    <scope>NUCLEOTIDE SEQUENCE [LARGE SCALE GENOMIC DNA]</scope>
    <source>
        <strain evidence="2 3">NPDC000837</strain>
    </source>
</reference>
<protein>
    <recommendedName>
        <fullName evidence="4">Secreted protein</fullName>
    </recommendedName>
</protein>
<dbReference type="RefSeq" id="WP_351974696.1">
    <property type="nucleotide sequence ID" value="NZ_JBEPBX010000001.1"/>
</dbReference>